<keyword evidence="13 15" id="KW-0472">Membrane</keyword>
<evidence type="ECO:0000256" key="4">
    <source>
        <dbReference type="ARBA" id="ARBA00022475"/>
    </source>
</evidence>
<keyword evidence="10" id="KW-0067">ATP-binding</keyword>
<evidence type="ECO:0000256" key="11">
    <source>
        <dbReference type="ARBA" id="ARBA00022989"/>
    </source>
</evidence>
<dbReference type="GO" id="GO:0005886">
    <property type="term" value="C:plasma membrane"/>
    <property type="evidence" value="ECO:0007669"/>
    <property type="project" value="UniProtKB-SubCell"/>
</dbReference>
<dbReference type="SMART" id="SM00387">
    <property type="entry name" value="HATPase_c"/>
    <property type="match status" value="1"/>
</dbReference>
<evidence type="ECO:0000259" key="16">
    <source>
        <dbReference type="PROSITE" id="PS50109"/>
    </source>
</evidence>
<sequence length="567" mass="66057">MKHTNKFKDYINKIFINYAILLIGLILILFIASLYLNFRNTVIRVNDLYNEGLANFLDKEFDKHKENLLILGDDTFIKRAINNEDYLMNANMLLYKYCNENNVRANFVLADKDFNIITTNFYSVDSNFSKIEKSIENLSYYLLKDINTVDMTLDIFDYNGRPRPHLLFGKPIVEDNKTLGYLLFYIKEDDLKNYVGLKDVDSIALTDRFNNIFYTTNESLADNMGKFKLENDGKKFVSFNNKSYYIKKNSIQNGNINIITMTSISRHQEFLKVGIFASLIISILILILIMWLSPVVAKRSLHSFDSLIYAVSQMKEGNIDYRIESKTFDEFQIIYDEFNSMTSQIENLIKRNEEIAERKRLTEIKHLESQFNPHFLFNVLEMLKYEILFDPKRASDMVVSFANLMRYNIYYGSVEVPLKTDISYLEDYLKIQKMRFNSRLDYSIEVDDALLDNMVPKLILQPIVENSIKYGIENTNHLDIAIRIDKYENDIRVLIIDNGIGIEKHKLEGIINTFQNESAAPNSIGLYNVHRVIKLLYGDEYGVDIESDKNGTKVKILIPIIGVVKNV</sequence>
<keyword evidence="6" id="KW-0808">Transferase</keyword>
<name>A0A926IKJ0_9FIRM</name>
<feature type="transmembrane region" description="Helical" evidence="15">
    <location>
        <begin position="270"/>
        <end position="292"/>
    </location>
</feature>
<evidence type="ECO:0000313" key="18">
    <source>
        <dbReference type="EMBL" id="MBC8589124.1"/>
    </source>
</evidence>
<dbReference type="PANTHER" id="PTHR34220">
    <property type="entry name" value="SENSOR HISTIDINE KINASE YPDA"/>
    <property type="match status" value="1"/>
</dbReference>
<feature type="coiled-coil region" evidence="14">
    <location>
        <begin position="338"/>
        <end position="365"/>
    </location>
</feature>
<evidence type="ECO:0000256" key="5">
    <source>
        <dbReference type="ARBA" id="ARBA00022553"/>
    </source>
</evidence>
<dbReference type="InterPro" id="IPR036890">
    <property type="entry name" value="HATPase_C_sf"/>
</dbReference>
<comment type="catalytic activity">
    <reaction evidence="1">
        <text>ATP + protein L-histidine = ADP + protein N-phospho-L-histidine.</text>
        <dbReference type="EC" id="2.7.13.3"/>
    </reaction>
</comment>
<dbReference type="PROSITE" id="PS50885">
    <property type="entry name" value="HAMP"/>
    <property type="match status" value="1"/>
</dbReference>
<reference evidence="18" key="1">
    <citation type="submission" date="2020-08" db="EMBL/GenBank/DDBJ databases">
        <title>Genome public.</title>
        <authorList>
            <person name="Liu C."/>
            <person name="Sun Q."/>
        </authorList>
    </citation>
    <scope>NUCLEOTIDE SEQUENCE</scope>
    <source>
        <strain evidence="18">BX21</strain>
    </source>
</reference>
<evidence type="ECO:0000256" key="10">
    <source>
        <dbReference type="ARBA" id="ARBA00022840"/>
    </source>
</evidence>
<evidence type="ECO:0000256" key="1">
    <source>
        <dbReference type="ARBA" id="ARBA00000085"/>
    </source>
</evidence>
<evidence type="ECO:0000256" key="6">
    <source>
        <dbReference type="ARBA" id="ARBA00022679"/>
    </source>
</evidence>
<dbReference type="InterPro" id="IPR005467">
    <property type="entry name" value="His_kinase_dom"/>
</dbReference>
<protein>
    <recommendedName>
        <fullName evidence="3">histidine kinase</fullName>
        <ecNumber evidence="3">2.7.13.3</ecNumber>
    </recommendedName>
</protein>
<dbReference type="EMBL" id="JACRTG010000030">
    <property type="protein sequence ID" value="MBC8589124.1"/>
    <property type="molecule type" value="Genomic_DNA"/>
</dbReference>
<dbReference type="InterPro" id="IPR003594">
    <property type="entry name" value="HATPase_dom"/>
</dbReference>
<feature type="domain" description="Histidine kinase" evidence="16">
    <location>
        <begin position="459"/>
        <end position="562"/>
    </location>
</feature>
<evidence type="ECO:0000256" key="9">
    <source>
        <dbReference type="ARBA" id="ARBA00022777"/>
    </source>
</evidence>
<dbReference type="GO" id="GO:0005524">
    <property type="term" value="F:ATP binding"/>
    <property type="evidence" value="ECO:0007669"/>
    <property type="project" value="UniProtKB-KW"/>
</dbReference>
<comment type="caution">
    <text evidence="18">The sequence shown here is derived from an EMBL/GenBank/DDBJ whole genome shotgun (WGS) entry which is preliminary data.</text>
</comment>
<dbReference type="PANTHER" id="PTHR34220:SF11">
    <property type="entry name" value="SENSOR PROTEIN KINASE HPTS"/>
    <property type="match status" value="1"/>
</dbReference>
<dbReference type="InterPro" id="IPR003660">
    <property type="entry name" value="HAMP_dom"/>
</dbReference>
<dbReference type="EC" id="2.7.13.3" evidence="3"/>
<evidence type="ECO:0000256" key="2">
    <source>
        <dbReference type="ARBA" id="ARBA00004651"/>
    </source>
</evidence>
<keyword evidence="5" id="KW-0597">Phosphoprotein</keyword>
<evidence type="ECO:0000256" key="14">
    <source>
        <dbReference type="SAM" id="Coils"/>
    </source>
</evidence>
<keyword evidence="19" id="KW-1185">Reference proteome</keyword>
<dbReference type="Pfam" id="PF02518">
    <property type="entry name" value="HATPase_c"/>
    <property type="match status" value="1"/>
</dbReference>
<dbReference type="AlphaFoldDB" id="A0A926IKJ0"/>
<keyword evidence="14" id="KW-0175">Coiled coil</keyword>
<evidence type="ECO:0000256" key="8">
    <source>
        <dbReference type="ARBA" id="ARBA00022741"/>
    </source>
</evidence>
<dbReference type="CDD" id="cd06225">
    <property type="entry name" value="HAMP"/>
    <property type="match status" value="1"/>
</dbReference>
<keyword evidence="7 15" id="KW-0812">Transmembrane</keyword>
<dbReference type="SUPFAM" id="SSF55874">
    <property type="entry name" value="ATPase domain of HSP90 chaperone/DNA topoisomerase II/histidine kinase"/>
    <property type="match status" value="1"/>
</dbReference>
<evidence type="ECO:0000313" key="19">
    <source>
        <dbReference type="Proteomes" id="UP000601171"/>
    </source>
</evidence>
<dbReference type="RefSeq" id="WP_262430586.1">
    <property type="nucleotide sequence ID" value="NZ_JACRTG010000030.1"/>
</dbReference>
<keyword evidence="12" id="KW-0902">Two-component regulatory system</keyword>
<dbReference type="Gene3D" id="3.30.565.10">
    <property type="entry name" value="Histidine kinase-like ATPase, C-terminal domain"/>
    <property type="match status" value="1"/>
</dbReference>
<dbReference type="PROSITE" id="PS50109">
    <property type="entry name" value="HIS_KIN"/>
    <property type="match status" value="1"/>
</dbReference>
<keyword evidence="4" id="KW-1003">Cell membrane</keyword>
<dbReference type="Pfam" id="PF06580">
    <property type="entry name" value="His_kinase"/>
    <property type="match status" value="1"/>
</dbReference>
<feature type="domain" description="HAMP" evidence="17">
    <location>
        <begin position="298"/>
        <end position="350"/>
    </location>
</feature>
<keyword evidence="8" id="KW-0547">Nucleotide-binding</keyword>
<dbReference type="Gene3D" id="6.10.340.10">
    <property type="match status" value="1"/>
</dbReference>
<dbReference type="GO" id="GO:0000155">
    <property type="term" value="F:phosphorelay sensor kinase activity"/>
    <property type="evidence" value="ECO:0007669"/>
    <property type="project" value="InterPro"/>
</dbReference>
<evidence type="ECO:0000256" key="3">
    <source>
        <dbReference type="ARBA" id="ARBA00012438"/>
    </source>
</evidence>
<dbReference type="Proteomes" id="UP000601171">
    <property type="component" value="Unassembled WGS sequence"/>
</dbReference>
<feature type="transmembrane region" description="Helical" evidence="15">
    <location>
        <begin position="15"/>
        <end position="36"/>
    </location>
</feature>
<evidence type="ECO:0000259" key="17">
    <source>
        <dbReference type="PROSITE" id="PS50885"/>
    </source>
</evidence>
<dbReference type="InterPro" id="IPR050640">
    <property type="entry name" value="Bact_2-comp_sensor_kinase"/>
</dbReference>
<evidence type="ECO:0000256" key="13">
    <source>
        <dbReference type="ARBA" id="ARBA00023136"/>
    </source>
</evidence>
<evidence type="ECO:0000256" key="12">
    <source>
        <dbReference type="ARBA" id="ARBA00023012"/>
    </source>
</evidence>
<evidence type="ECO:0000256" key="7">
    <source>
        <dbReference type="ARBA" id="ARBA00022692"/>
    </source>
</evidence>
<gene>
    <name evidence="18" type="ORF">H8707_12960</name>
</gene>
<accession>A0A926IKJ0</accession>
<keyword evidence="11 15" id="KW-1133">Transmembrane helix</keyword>
<organism evidence="18 19">
    <name type="scientific">Paratissierella segnis</name>
    <dbReference type="NCBI Taxonomy" id="2763679"/>
    <lineage>
        <taxon>Bacteria</taxon>
        <taxon>Bacillati</taxon>
        <taxon>Bacillota</taxon>
        <taxon>Tissierellia</taxon>
        <taxon>Tissierellales</taxon>
        <taxon>Tissierellaceae</taxon>
        <taxon>Paratissierella</taxon>
    </lineage>
</organism>
<evidence type="ECO:0000256" key="15">
    <source>
        <dbReference type="SAM" id="Phobius"/>
    </source>
</evidence>
<proteinExistence type="predicted"/>
<comment type="subcellular location">
    <subcellularLocation>
        <location evidence="2">Cell membrane</location>
        <topology evidence="2">Multi-pass membrane protein</topology>
    </subcellularLocation>
</comment>
<dbReference type="InterPro" id="IPR010559">
    <property type="entry name" value="Sig_transdc_His_kin_internal"/>
</dbReference>
<keyword evidence="9 18" id="KW-0418">Kinase</keyword>